<dbReference type="Proteomes" id="UP000019248">
    <property type="component" value="Unassembled WGS sequence"/>
</dbReference>
<accession>W7D6B3</accession>
<organism evidence="2 3">
    <name type="scientific">Listeria riparia FSL S10-1204</name>
    <dbReference type="NCBI Taxonomy" id="1265816"/>
    <lineage>
        <taxon>Bacteria</taxon>
        <taxon>Bacillati</taxon>
        <taxon>Bacillota</taxon>
        <taxon>Bacilli</taxon>
        <taxon>Bacillales</taxon>
        <taxon>Listeriaceae</taxon>
        <taxon>Listeria</taxon>
    </lineage>
</organism>
<evidence type="ECO:0000256" key="1">
    <source>
        <dbReference type="ARBA" id="ARBA00022729"/>
    </source>
</evidence>
<name>W7D6B3_9LIST</name>
<dbReference type="InterPro" id="IPR029050">
    <property type="entry name" value="Immunoprotect_excell_Ig-like"/>
</dbReference>
<dbReference type="PATRIC" id="fig|1265816.5.peg.1796"/>
<dbReference type="Gene3D" id="2.60.40.1240">
    <property type="match status" value="1"/>
</dbReference>
<reference evidence="2 3" key="1">
    <citation type="journal article" date="2014" name="Int. J. Syst. Evol. Microbiol.">
        <title>Listeria floridensis sp. nov., Listeria aquatica sp. nov., Listeria cornellensis sp. nov., Listeria riparia sp. nov. and Listeria grandensis sp. nov., from agricultural and natural environments.</title>
        <authorList>
            <person name="den Bakker H.C."/>
            <person name="Warchocki S."/>
            <person name="Wright E.M."/>
            <person name="Allred A.F."/>
            <person name="Ahlstrom C."/>
            <person name="Manuel C.S."/>
            <person name="Stasiewicz M.J."/>
            <person name="Burrell A."/>
            <person name="Roof S."/>
            <person name="Strawn L."/>
            <person name="Fortes E.D."/>
            <person name="Nightingale K.K."/>
            <person name="Kephart D."/>
            <person name="Wiedmann M."/>
        </authorList>
    </citation>
    <scope>NUCLEOTIDE SEQUENCE [LARGE SCALE GENOMIC DNA]</scope>
    <source>
        <strain evidence="2 3">FSL S10-1204</strain>
    </source>
</reference>
<evidence type="ECO:0008006" key="4">
    <source>
        <dbReference type="Google" id="ProtNLM"/>
    </source>
</evidence>
<keyword evidence="3" id="KW-1185">Reference proteome</keyword>
<evidence type="ECO:0000313" key="3">
    <source>
        <dbReference type="Proteomes" id="UP000019248"/>
    </source>
</evidence>
<evidence type="ECO:0000313" key="2">
    <source>
        <dbReference type="EMBL" id="EUJ44762.1"/>
    </source>
</evidence>
<comment type="caution">
    <text evidence="2">The sequence shown here is derived from an EMBL/GenBank/DDBJ whole genome shotgun (WGS) entry which is preliminary data.</text>
</comment>
<sequence length="171" mass="18607">MVLCTKINFKEMDVQTLKKTLKKIATGCVIGVATVGLLVGCSNSADTSSKTEKAEAKVTYEKQDANNFLINIENVDVAKSQNKKNKAIITVSIKNNSPITQDIGALDFQFKAGNKTYDIDPDANAFGEPVKAGQTIKRDITFALADTVKKGTLMYTPAKKSLANWDVKIEE</sequence>
<dbReference type="AlphaFoldDB" id="W7D6B3"/>
<dbReference type="EMBL" id="AODL01000010">
    <property type="protein sequence ID" value="EUJ44762.1"/>
    <property type="molecule type" value="Genomic_DNA"/>
</dbReference>
<keyword evidence="1" id="KW-0732">Signal</keyword>
<protein>
    <recommendedName>
        <fullName evidence="4">DUF4352 domain-containing protein</fullName>
    </recommendedName>
</protein>
<proteinExistence type="predicted"/>
<gene>
    <name evidence="2" type="ORF">PRIP_09082</name>
</gene>